<feature type="domain" description="FecR protein" evidence="2">
    <location>
        <begin position="183"/>
        <end position="276"/>
    </location>
</feature>
<dbReference type="InterPro" id="IPR032508">
    <property type="entry name" value="FecR_C"/>
</dbReference>
<keyword evidence="1" id="KW-1133">Transmembrane helix</keyword>
<evidence type="ECO:0000259" key="3">
    <source>
        <dbReference type="Pfam" id="PF16344"/>
    </source>
</evidence>
<dbReference type="Pfam" id="PF04773">
    <property type="entry name" value="FecR"/>
    <property type="match status" value="1"/>
</dbReference>
<dbReference type="Proteomes" id="UP000199577">
    <property type="component" value="Unassembled WGS sequence"/>
</dbReference>
<keyword evidence="1" id="KW-0472">Membrane</keyword>
<keyword evidence="1" id="KW-0812">Transmembrane</keyword>
<feature type="domain" description="Protein FecR C-terminal" evidence="3">
    <location>
        <begin position="320"/>
        <end position="387"/>
    </location>
</feature>
<dbReference type="EMBL" id="FOLL01000009">
    <property type="protein sequence ID" value="SFC36842.1"/>
    <property type="molecule type" value="Genomic_DNA"/>
</dbReference>
<evidence type="ECO:0000256" key="1">
    <source>
        <dbReference type="SAM" id="Phobius"/>
    </source>
</evidence>
<dbReference type="OrthoDB" id="1099963at2"/>
<dbReference type="STRING" id="623281.SAMN05421747_109129"/>
<name>A0A1I1IM99_9SPHI</name>
<sequence>MSTQQDRIAYLLARYNSKTCTREEFDELFAWIRDPANEAELDRHMEGLADSLPFGTGAHAVDWEAMYTNIRGHSAARRTRVFRWGLALAAACVALAVGLGFFLMEQDDSAGTAAAMLAQHDVAPGDNRAVLRLNDGSMVILEDQADGIVAVQGGARVEKTADGTLLYGLTDGAAAEAADFNTLEIPRKGQYKLVLPDGSKVWLNAESAITYPTAFTGATREVTLAGEAYFEVAHDARRPFLVAGEGYQLQVLGTHFNIMSYPNEPDIKITLVEGSVLVSDHTEAKKLTPGQQALISHTGRRMRLRSVDVEQAVAWQTNTFFFDNTPVDEAMRMLERWYDVDIHYKTPNRNLAFTGMISRQHPLSSVLRYLEKAGEVKFDISAQTVLVQ</sequence>
<evidence type="ECO:0000259" key="2">
    <source>
        <dbReference type="Pfam" id="PF04773"/>
    </source>
</evidence>
<dbReference type="Gene3D" id="2.60.120.1440">
    <property type="match status" value="1"/>
</dbReference>
<feature type="transmembrane region" description="Helical" evidence="1">
    <location>
        <begin position="81"/>
        <end position="104"/>
    </location>
</feature>
<evidence type="ECO:0000313" key="4">
    <source>
        <dbReference type="EMBL" id="SFC36842.1"/>
    </source>
</evidence>
<dbReference type="InterPro" id="IPR006860">
    <property type="entry name" value="FecR"/>
</dbReference>
<dbReference type="Pfam" id="PF16344">
    <property type="entry name" value="FecR_C"/>
    <property type="match status" value="1"/>
</dbReference>
<dbReference type="Gene3D" id="3.55.50.30">
    <property type="match status" value="1"/>
</dbReference>
<evidence type="ECO:0000313" key="5">
    <source>
        <dbReference type="Proteomes" id="UP000199577"/>
    </source>
</evidence>
<dbReference type="PANTHER" id="PTHR30273:SF2">
    <property type="entry name" value="PROTEIN FECR"/>
    <property type="match status" value="1"/>
</dbReference>
<dbReference type="FunFam" id="2.60.120.1440:FF:000001">
    <property type="entry name" value="Putative anti-sigma factor"/>
    <property type="match status" value="1"/>
</dbReference>
<dbReference type="AlphaFoldDB" id="A0A1I1IM99"/>
<dbReference type="GO" id="GO:0016989">
    <property type="term" value="F:sigma factor antagonist activity"/>
    <property type="evidence" value="ECO:0007669"/>
    <property type="project" value="TreeGrafter"/>
</dbReference>
<protein>
    <submittedName>
        <fullName evidence="4">FecR protein</fullName>
    </submittedName>
</protein>
<proteinExistence type="predicted"/>
<dbReference type="RefSeq" id="WP_090973695.1">
    <property type="nucleotide sequence ID" value="NZ_FOLL01000009.1"/>
</dbReference>
<keyword evidence="5" id="KW-1185">Reference proteome</keyword>
<organism evidence="4 5">
    <name type="scientific">Parapedobacter composti</name>
    <dbReference type="NCBI Taxonomy" id="623281"/>
    <lineage>
        <taxon>Bacteria</taxon>
        <taxon>Pseudomonadati</taxon>
        <taxon>Bacteroidota</taxon>
        <taxon>Sphingobacteriia</taxon>
        <taxon>Sphingobacteriales</taxon>
        <taxon>Sphingobacteriaceae</taxon>
        <taxon>Parapedobacter</taxon>
    </lineage>
</organism>
<dbReference type="InterPro" id="IPR012373">
    <property type="entry name" value="Ferrdict_sens_TM"/>
</dbReference>
<dbReference type="PANTHER" id="PTHR30273">
    <property type="entry name" value="PERIPLASMIC SIGNAL SENSOR AND SIGMA FACTOR ACTIVATOR FECR-RELATED"/>
    <property type="match status" value="1"/>
</dbReference>
<reference evidence="5" key="1">
    <citation type="submission" date="2016-10" db="EMBL/GenBank/DDBJ databases">
        <authorList>
            <person name="Varghese N."/>
            <person name="Submissions S."/>
        </authorList>
    </citation>
    <scope>NUCLEOTIDE SEQUENCE [LARGE SCALE GENOMIC DNA]</scope>
    <source>
        <strain evidence="5">DSM 22900</strain>
    </source>
</reference>
<accession>A0A1I1IM99</accession>
<gene>
    <name evidence="4" type="ORF">SAMN05421747_109129</name>
</gene>